<dbReference type="AlphaFoldDB" id="A0A1L8D0D1"/>
<evidence type="ECO:0000313" key="1">
    <source>
        <dbReference type="EMBL" id="GAV24608.1"/>
    </source>
</evidence>
<organism evidence="1 2">
    <name type="scientific">Carboxydothermus islandicus</name>
    <dbReference type="NCBI Taxonomy" id="661089"/>
    <lineage>
        <taxon>Bacteria</taxon>
        <taxon>Bacillati</taxon>
        <taxon>Bacillota</taxon>
        <taxon>Clostridia</taxon>
        <taxon>Thermoanaerobacterales</taxon>
        <taxon>Thermoanaerobacteraceae</taxon>
        <taxon>Carboxydothermus</taxon>
    </lineage>
</organism>
<name>A0A1L8D0D1_9THEO</name>
<gene>
    <name evidence="1" type="ORF">ciss_05410</name>
</gene>
<sequence>MERIAKINKKRTTFKRVRNLSIEETVALNPRERAKRIIERYRPVFEELAKR</sequence>
<dbReference type="RefSeq" id="WP_166503974.1">
    <property type="nucleotide sequence ID" value="NZ_BDJL01000010.1"/>
</dbReference>
<accession>A0A1L8D0D1</accession>
<dbReference type="Proteomes" id="UP000187338">
    <property type="component" value="Unassembled WGS sequence"/>
</dbReference>
<keyword evidence="2" id="KW-1185">Reference proteome</keyword>
<reference evidence="2" key="1">
    <citation type="submission" date="2016-12" db="EMBL/GenBank/DDBJ databases">
        <title>Draft Genome Sequences od Carboxydothermus pertinax and islandicus, Hydrogenogenic Carboxydotrophic Bacteria.</title>
        <authorList>
            <person name="Fukuyama Y."/>
            <person name="Ohmae K."/>
            <person name="Yoneda Y."/>
            <person name="Yoshida T."/>
            <person name="Sako Y."/>
        </authorList>
    </citation>
    <scope>NUCLEOTIDE SEQUENCE [LARGE SCALE GENOMIC DNA]</scope>
    <source>
        <strain evidence="2">SET</strain>
    </source>
</reference>
<proteinExistence type="predicted"/>
<evidence type="ECO:0000313" key="2">
    <source>
        <dbReference type="Proteomes" id="UP000187338"/>
    </source>
</evidence>
<protein>
    <submittedName>
        <fullName evidence="1">Uncharacterized protein</fullName>
    </submittedName>
</protein>
<dbReference type="EMBL" id="BDJL01000010">
    <property type="protein sequence ID" value="GAV24608.1"/>
    <property type="molecule type" value="Genomic_DNA"/>
</dbReference>
<comment type="caution">
    <text evidence="1">The sequence shown here is derived from an EMBL/GenBank/DDBJ whole genome shotgun (WGS) entry which is preliminary data.</text>
</comment>